<dbReference type="RefSeq" id="WP_069419479.1">
    <property type="nucleotide sequence ID" value="NZ_CBCRZH010000024.1"/>
</dbReference>
<organism evidence="2 3">
    <name type="scientific">Mycobacterium intermedium</name>
    <dbReference type="NCBI Taxonomy" id="28445"/>
    <lineage>
        <taxon>Bacteria</taxon>
        <taxon>Bacillati</taxon>
        <taxon>Actinomycetota</taxon>
        <taxon>Actinomycetes</taxon>
        <taxon>Mycobacteriales</taxon>
        <taxon>Mycobacteriaceae</taxon>
        <taxon>Mycobacterium</taxon>
        <taxon>Mycobacterium simiae complex</taxon>
    </lineage>
</organism>
<dbReference type="InterPro" id="IPR011008">
    <property type="entry name" value="Dimeric_a/b-barrel"/>
</dbReference>
<dbReference type="EMBL" id="MVHT01000028">
    <property type="protein sequence ID" value="ORB05754.1"/>
    <property type="molecule type" value="Genomic_DNA"/>
</dbReference>
<dbReference type="Pfam" id="PF07110">
    <property type="entry name" value="EthD"/>
    <property type="match status" value="1"/>
</dbReference>
<dbReference type="OrthoDB" id="2613214at2"/>
<proteinExistence type="predicted"/>
<gene>
    <name evidence="2" type="ORF">BST27_12360</name>
</gene>
<dbReference type="STRING" id="28445.BHQ20_12645"/>
<evidence type="ECO:0000313" key="3">
    <source>
        <dbReference type="Proteomes" id="UP000192739"/>
    </source>
</evidence>
<dbReference type="Proteomes" id="UP000192739">
    <property type="component" value="Unassembled WGS sequence"/>
</dbReference>
<dbReference type="Gene3D" id="3.30.70.100">
    <property type="match status" value="1"/>
</dbReference>
<feature type="domain" description="EthD" evidence="1">
    <location>
        <begin position="11"/>
        <end position="96"/>
    </location>
</feature>
<dbReference type="AlphaFoldDB" id="A0A1E3SEL0"/>
<evidence type="ECO:0000313" key="2">
    <source>
        <dbReference type="EMBL" id="ORB05754.1"/>
    </source>
</evidence>
<keyword evidence="3" id="KW-1185">Reference proteome</keyword>
<reference evidence="2 3" key="1">
    <citation type="submission" date="2017-02" db="EMBL/GenBank/DDBJ databases">
        <title>The new phylogeny of genus Mycobacterium.</title>
        <authorList>
            <person name="Tortoli E."/>
            <person name="Trovato A."/>
            <person name="Cirillo D.M."/>
        </authorList>
    </citation>
    <scope>NUCLEOTIDE SEQUENCE [LARGE SCALE GENOMIC DNA]</scope>
    <source>
        <strain evidence="2 3">DSM 44049</strain>
    </source>
</reference>
<sequence>MIKVFAYLKRKSGLSMEEFVDYYEHNHVPLVLSKAAMPVVYKRNYLQRGDTFNLEGDEIGFDCMTELVFNDRDGLRGWMTSLGGDEISRDEENFIHRDATRSYVVDERTSSG</sequence>
<dbReference type="NCBIfam" id="TIGR02118">
    <property type="entry name" value="EthD family reductase"/>
    <property type="match status" value="1"/>
</dbReference>
<comment type="caution">
    <text evidence="2">The sequence shown here is derived from an EMBL/GenBank/DDBJ whole genome shotgun (WGS) entry which is preliminary data.</text>
</comment>
<evidence type="ECO:0000259" key="1">
    <source>
        <dbReference type="Pfam" id="PF07110"/>
    </source>
</evidence>
<name>A0A1E3SEL0_MYCIE</name>
<dbReference type="GO" id="GO:0016491">
    <property type="term" value="F:oxidoreductase activity"/>
    <property type="evidence" value="ECO:0007669"/>
    <property type="project" value="InterPro"/>
</dbReference>
<accession>A0A1E3SEL0</accession>
<dbReference type="InterPro" id="IPR009799">
    <property type="entry name" value="EthD_dom"/>
</dbReference>
<protein>
    <recommendedName>
        <fullName evidence="1">EthD domain-containing protein</fullName>
    </recommendedName>
</protein>
<dbReference type="SUPFAM" id="SSF54909">
    <property type="entry name" value="Dimeric alpha+beta barrel"/>
    <property type="match status" value="1"/>
</dbReference>